<dbReference type="PANTHER" id="PTHR39463:SF1">
    <property type="entry name" value="MEDUSA"/>
    <property type="match status" value="1"/>
</dbReference>
<dbReference type="EMBL" id="ML178818">
    <property type="protein sequence ID" value="TFL04843.1"/>
    <property type="molecule type" value="Genomic_DNA"/>
</dbReference>
<accession>A0A5C3QSA2</accession>
<protein>
    <recommendedName>
        <fullName evidence="2">DUF7082 domain-containing protein</fullName>
    </recommendedName>
</protein>
<proteinExistence type="predicted"/>
<feature type="region of interest" description="Disordered" evidence="1">
    <location>
        <begin position="452"/>
        <end position="481"/>
    </location>
</feature>
<gene>
    <name evidence="3" type="ORF">BDV98DRAFT_654303</name>
</gene>
<feature type="compositionally biased region" description="Polar residues" evidence="1">
    <location>
        <begin position="195"/>
        <end position="204"/>
    </location>
</feature>
<dbReference type="STRING" id="1884261.A0A5C3QSA2"/>
<feature type="domain" description="DUF7082" evidence="2">
    <location>
        <begin position="213"/>
        <end position="371"/>
    </location>
</feature>
<feature type="compositionally biased region" description="Basic and acidic residues" evidence="1">
    <location>
        <begin position="454"/>
        <end position="464"/>
    </location>
</feature>
<evidence type="ECO:0000259" key="2">
    <source>
        <dbReference type="Pfam" id="PF23305"/>
    </source>
</evidence>
<name>A0A5C3QSA2_9AGAR</name>
<dbReference type="GO" id="GO:0005634">
    <property type="term" value="C:nucleus"/>
    <property type="evidence" value="ECO:0007669"/>
    <property type="project" value="TreeGrafter"/>
</dbReference>
<feature type="region of interest" description="Disordered" evidence="1">
    <location>
        <begin position="187"/>
        <end position="208"/>
    </location>
</feature>
<dbReference type="Proteomes" id="UP000305067">
    <property type="component" value="Unassembled WGS sequence"/>
</dbReference>
<dbReference type="Pfam" id="PF23305">
    <property type="entry name" value="DUF7082"/>
    <property type="match status" value="1"/>
</dbReference>
<organism evidence="3 4">
    <name type="scientific">Pterulicium gracile</name>
    <dbReference type="NCBI Taxonomy" id="1884261"/>
    <lineage>
        <taxon>Eukaryota</taxon>
        <taxon>Fungi</taxon>
        <taxon>Dikarya</taxon>
        <taxon>Basidiomycota</taxon>
        <taxon>Agaricomycotina</taxon>
        <taxon>Agaricomycetes</taxon>
        <taxon>Agaricomycetidae</taxon>
        <taxon>Agaricales</taxon>
        <taxon>Pleurotineae</taxon>
        <taxon>Pterulaceae</taxon>
        <taxon>Pterulicium</taxon>
    </lineage>
</organism>
<dbReference type="AlphaFoldDB" id="A0A5C3QSA2"/>
<evidence type="ECO:0000256" key="1">
    <source>
        <dbReference type="SAM" id="MobiDB-lite"/>
    </source>
</evidence>
<evidence type="ECO:0000313" key="4">
    <source>
        <dbReference type="Proteomes" id="UP000305067"/>
    </source>
</evidence>
<dbReference type="OrthoDB" id="1751210at2759"/>
<reference evidence="3 4" key="1">
    <citation type="journal article" date="2019" name="Nat. Ecol. Evol.">
        <title>Megaphylogeny resolves global patterns of mushroom evolution.</title>
        <authorList>
            <person name="Varga T."/>
            <person name="Krizsan K."/>
            <person name="Foldi C."/>
            <person name="Dima B."/>
            <person name="Sanchez-Garcia M."/>
            <person name="Sanchez-Ramirez S."/>
            <person name="Szollosi G.J."/>
            <person name="Szarkandi J.G."/>
            <person name="Papp V."/>
            <person name="Albert L."/>
            <person name="Andreopoulos W."/>
            <person name="Angelini C."/>
            <person name="Antonin V."/>
            <person name="Barry K.W."/>
            <person name="Bougher N.L."/>
            <person name="Buchanan P."/>
            <person name="Buyck B."/>
            <person name="Bense V."/>
            <person name="Catcheside P."/>
            <person name="Chovatia M."/>
            <person name="Cooper J."/>
            <person name="Damon W."/>
            <person name="Desjardin D."/>
            <person name="Finy P."/>
            <person name="Geml J."/>
            <person name="Haridas S."/>
            <person name="Hughes K."/>
            <person name="Justo A."/>
            <person name="Karasinski D."/>
            <person name="Kautmanova I."/>
            <person name="Kiss B."/>
            <person name="Kocsube S."/>
            <person name="Kotiranta H."/>
            <person name="LaButti K.M."/>
            <person name="Lechner B.E."/>
            <person name="Liimatainen K."/>
            <person name="Lipzen A."/>
            <person name="Lukacs Z."/>
            <person name="Mihaltcheva S."/>
            <person name="Morgado L.N."/>
            <person name="Niskanen T."/>
            <person name="Noordeloos M.E."/>
            <person name="Ohm R.A."/>
            <person name="Ortiz-Santana B."/>
            <person name="Ovrebo C."/>
            <person name="Racz N."/>
            <person name="Riley R."/>
            <person name="Savchenko A."/>
            <person name="Shiryaev A."/>
            <person name="Soop K."/>
            <person name="Spirin V."/>
            <person name="Szebenyi C."/>
            <person name="Tomsovsky M."/>
            <person name="Tulloss R.E."/>
            <person name="Uehling J."/>
            <person name="Grigoriev I.V."/>
            <person name="Vagvolgyi C."/>
            <person name="Papp T."/>
            <person name="Martin F.M."/>
            <person name="Miettinen O."/>
            <person name="Hibbett D.S."/>
            <person name="Nagy L.G."/>
        </authorList>
    </citation>
    <scope>NUCLEOTIDE SEQUENCE [LARGE SCALE GENOMIC DNA]</scope>
    <source>
        <strain evidence="3 4">CBS 309.79</strain>
    </source>
</reference>
<keyword evidence="4" id="KW-1185">Reference proteome</keyword>
<evidence type="ECO:0000313" key="3">
    <source>
        <dbReference type="EMBL" id="TFL04843.1"/>
    </source>
</evidence>
<dbReference type="PANTHER" id="PTHR39463">
    <property type="entry name" value="MEDUSA"/>
    <property type="match status" value="1"/>
</dbReference>
<feature type="region of interest" description="Disordered" evidence="1">
    <location>
        <begin position="547"/>
        <end position="568"/>
    </location>
</feature>
<sequence length="568" mass="62529">MDSLPCTDPVIPLHDLEIDGLPHFIQVLSLEPQEGEHGVPISVRIDFSHDSLPLAYVRLLVGDYPVPTNVKEILDEHGGSSGRWQLDASAPPMSVVGPTNASNQVQIIVEALDDQNTVIESARCGHFTYWVSQDAFSFPLKMPLQANSTGDLPQAPNRVTRRRALTTPSSTAHPGITSARTVIQRRSRANSNARYSTVSPGPESSSDRLHTPVLELVTPLSSITSGWSQEELSSQRRLVRFHKVLQGIRLIVSCEPVSQEYYDSGPSDFAHLPAVISCIYRAETNAYYVTSVDIIYLLERLVEEEFPVEEKNRIRRNLEGLRPTTVSKHKNGQEMFFTMIMDFPDPKPRNIEKDLKVFEWSLLGQALEKIISKYSVHAPPVPSGPVPVSALGGIPQSRTPIMSRPSPDASVADLTLGMNVNMFSAAKSEEIDGIDTPQLYLNDMQYGGNSLHIPRPDMWSRRPSSDSASASGSSGPNTAQWGNLQEQQQNHFDSITTGLNDHYVLSNYTNHEGYPSNYDPFPMNYTLMDKGTHEEISALLLQPVGSALGEDDSTSPVVAPDGSITAYA</sequence>
<feature type="compositionally biased region" description="Low complexity" evidence="1">
    <location>
        <begin position="465"/>
        <end position="476"/>
    </location>
</feature>
<dbReference type="InterPro" id="IPR055509">
    <property type="entry name" value="DUF7082"/>
</dbReference>